<evidence type="ECO:0000313" key="1">
    <source>
        <dbReference type="EMBL" id="CAI8012227.1"/>
    </source>
</evidence>
<dbReference type="Proteomes" id="UP001174909">
    <property type="component" value="Unassembled WGS sequence"/>
</dbReference>
<keyword evidence="1" id="KW-0808">Transferase</keyword>
<accession>A0AA35RLF8</accession>
<dbReference type="SUPFAM" id="SSF48371">
    <property type="entry name" value="ARM repeat"/>
    <property type="match status" value="1"/>
</dbReference>
<gene>
    <name evidence="1" type="ORF">GBAR_LOCUS7847</name>
</gene>
<reference evidence="1" key="1">
    <citation type="submission" date="2023-03" db="EMBL/GenBank/DDBJ databases">
        <authorList>
            <person name="Steffen K."/>
            <person name="Cardenas P."/>
        </authorList>
    </citation>
    <scope>NUCLEOTIDE SEQUENCE</scope>
</reference>
<protein>
    <submittedName>
        <fullName evidence="1">Serine/threonine-protein kinase Nek10</fullName>
    </submittedName>
</protein>
<keyword evidence="1" id="KW-0418">Kinase</keyword>
<feature type="non-terminal residue" evidence="1">
    <location>
        <position position="1"/>
    </location>
</feature>
<name>A0AA35RLF8_GEOBA</name>
<dbReference type="InterPro" id="IPR016024">
    <property type="entry name" value="ARM-type_fold"/>
</dbReference>
<comment type="caution">
    <text evidence="1">The sequence shown here is derived from an EMBL/GenBank/DDBJ whole genome shotgun (WGS) entry which is preliminary data.</text>
</comment>
<dbReference type="AlphaFoldDB" id="A0AA35RLF8"/>
<dbReference type="Gene3D" id="1.25.10.10">
    <property type="entry name" value="Leucine-rich Repeat Variant"/>
    <property type="match status" value="1"/>
</dbReference>
<dbReference type="EMBL" id="CASHTH010001170">
    <property type="protein sequence ID" value="CAI8012227.1"/>
    <property type="molecule type" value="Genomic_DNA"/>
</dbReference>
<dbReference type="GO" id="GO:0016301">
    <property type="term" value="F:kinase activity"/>
    <property type="evidence" value="ECO:0007669"/>
    <property type="project" value="UniProtKB-KW"/>
</dbReference>
<organism evidence="1 2">
    <name type="scientific">Geodia barretti</name>
    <name type="common">Barrett's horny sponge</name>
    <dbReference type="NCBI Taxonomy" id="519541"/>
    <lineage>
        <taxon>Eukaryota</taxon>
        <taxon>Metazoa</taxon>
        <taxon>Porifera</taxon>
        <taxon>Demospongiae</taxon>
        <taxon>Heteroscleromorpha</taxon>
        <taxon>Tetractinellida</taxon>
        <taxon>Astrophorina</taxon>
        <taxon>Geodiidae</taxon>
        <taxon>Geodia</taxon>
    </lineage>
</organism>
<evidence type="ECO:0000313" key="2">
    <source>
        <dbReference type="Proteomes" id="UP001174909"/>
    </source>
</evidence>
<keyword evidence="2" id="KW-1185">Reference proteome</keyword>
<sequence>VVERLCEDTELREDFRLLGGVPLLLSLLGRDSGRSEDKILALKSVVASAVTQLAVNDTNSAHFTQENGVYLLSKLVLPNREGDSSLVETLQRNSWRALRYLYSSERNRRRFQKVFPPKLFEQFIDIGHYVRDSGAYSPLLQSVNSMSEAELSGLQSAIEETSINRSPIFTVGGYSAHELLGSGAFGNVYKVSCFKHHPCVQLRCYVPSL</sequence>
<proteinExistence type="predicted"/>
<dbReference type="InterPro" id="IPR011989">
    <property type="entry name" value="ARM-like"/>
</dbReference>